<dbReference type="Proteomes" id="UP000250235">
    <property type="component" value="Unassembled WGS sequence"/>
</dbReference>
<keyword evidence="1" id="KW-0732">Signal</keyword>
<sequence>MQLAGWCVVVWLGVLAAAGRRTQDKLSRSFGCVSSWFLHPAGISMLSTCFITSWFQQPAGTSLDIATRFQCLAESCVLSFDLVAEKPVVEKVVKAAVKRRPAPAAEPVAKKKRTTVGRAAPTLKYLSIVPVEVTDKEKRDVEVIDSEDTEPLSKVLKLTATSMFDEESLPIDEILKQIPEDMMVPSISAEEPTMIKFGRGIAFKEVDWYKATLPSIDSAANGKEPLVEEIKGNPAKEIFALIRQMYIFLYRFKTRS</sequence>
<dbReference type="EMBL" id="KV015829">
    <property type="protein sequence ID" value="KZV20305.1"/>
    <property type="molecule type" value="Genomic_DNA"/>
</dbReference>
<keyword evidence="3" id="KW-1185">Reference proteome</keyword>
<evidence type="ECO:0000313" key="3">
    <source>
        <dbReference type="Proteomes" id="UP000250235"/>
    </source>
</evidence>
<feature type="signal peptide" evidence="1">
    <location>
        <begin position="1"/>
        <end position="18"/>
    </location>
</feature>
<feature type="chain" id="PRO_5016441120" evidence="1">
    <location>
        <begin position="19"/>
        <end position="256"/>
    </location>
</feature>
<protein>
    <submittedName>
        <fullName evidence="2">Putative rhamnogalacturonate lyase B</fullName>
    </submittedName>
</protein>
<organism evidence="2 3">
    <name type="scientific">Dorcoceras hygrometricum</name>
    <dbReference type="NCBI Taxonomy" id="472368"/>
    <lineage>
        <taxon>Eukaryota</taxon>
        <taxon>Viridiplantae</taxon>
        <taxon>Streptophyta</taxon>
        <taxon>Embryophyta</taxon>
        <taxon>Tracheophyta</taxon>
        <taxon>Spermatophyta</taxon>
        <taxon>Magnoliopsida</taxon>
        <taxon>eudicotyledons</taxon>
        <taxon>Gunneridae</taxon>
        <taxon>Pentapetalae</taxon>
        <taxon>asterids</taxon>
        <taxon>lamiids</taxon>
        <taxon>Lamiales</taxon>
        <taxon>Gesneriaceae</taxon>
        <taxon>Didymocarpoideae</taxon>
        <taxon>Trichosporeae</taxon>
        <taxon>Loxocarpinae</taxon>
        <taxon>Dorcoceras</taxon>
    </lineage>
</organism>
<evidence type="ECO:0000313" key="2">
    <source>
        <dbReference type="EMBL" id="KZV20305.1"/>
    </source>
</evidence>
<proteinExistence type="predicted"/>
<name>A0A2Z7AEY1_9LAMI</name>
<accession>A0A2Z7AEY1</accession>
<dbReference type="GO" id="GO:0016829">
    <property type="term" value="F:lyase activity"/>
    <property type="evidence" value="ECO:0007669"/>
    <property type="project" value="UniProtKB-KW"/>
</dbReference>
<dbReference type="AlphaFoldDB" id="A0A2Z7AEY1"/>
<evidence type="ECO:0000256" key="1">
    <source>
        <dbReference type="SAM" id="SignalP"/>
    </source>
</evidence>
<gene>
    <name evidence="2" type="ORF">F511_42880</name>
</gene>
<reference evidence="2 3" key="1">
    <citation type="journal article" date="2015" name="Proc. Natl. Acad. Sci. U.S.A.">
        <title>The resurrection genome of Boea hygrometrica: A blueprint for survival of dehydration.</title>
        <authorList>
            <person name="Xiao L."/>
            <person name="Yang G."/>
            <person name="Zhang L."/>
            <person name="Yang X."/>
            <person name="Zhao S."/>
            <person name="Ji Z."/>
            <person name="Zhou Q."/>
            <person name="Hu M."/>
            <person name="Wang Y."/>
            <person name="Chen M."/>
            <person name="Xu Y."/>
            <person name="Jin H."/>
            <person name="Xiao X."/>
            <person name="Hu G."/>
            <person name="Bao F."/>
            <person name="Hu Y."/>
            <person name="Wan P."/>
            <person name="Li L."/>
            <person name="Deng X."/>
            <person name="Kuang T."/>
            <person name="Xiang C."/>
            <person name="Zhu J.K."/>
            <person name="Oliver M.J."/>
            <person name="He Y."/>
        </authorList>
    </citation>
    <scope>NUCLEOTIDE SEQUENCE [LARGE SCALE GENOMIC DNA]</scope>
    <source>
        <strain evidence="3">cv. XS01</strain>
    </source>
</reference>
<keyword evidence="2" id="KW-0456">Lyase</keyword>